<organism evidence="2 3">
    <name type="scientific">Brevibacterium aurantiacum</name>
    <dbReference type="NCBI Taxonomy" id="273384"/>
    <lineage>
        <taxon>Bacteria</taxon>
        <taxon>Bacillati</taxon>
        <taxon>Actinomycetota</taxon>
        <taxon>Actinomycetes</taxon>
        <taxon>Micrococcales</taxon>
        <taxon>Brevibacteriaceae</taxon>
        <taxon>Brevibacterium</taxon>
    </lineage>
</organism>
<protein>
    <submittedName>
        <fullName evidence="2">Uncharacterized protein</fullName>
    </submittedName>
</protein>
<reference evidence="2 3" key="1">
    <citation type="submission" date="2017-03" db="EMBL/GenBank/DDBJ databases">
        <authorList>
            <person name="Afonso C.L."/>
            <person name="Miller P.J."/>
            <person name="Scott M.A."/>
            <person name="Spackman E."/>
            <person name="Goraichik I."/>
            <person name="Dimitrov K.M."/>
            <person name="Suarez D.L."/>
            <person name="Swayne D.E."/>
        </authorList>
    </citation>
    <scope>NUCLEOTIDE SEQUENCE [LARGE SCALE GENOMIC DNA]</scope>
    <source>
        <strain evidence="3">8(6)</strain>
    </source>
</reference>
<feature type="compositionally biased region" description="Polar residues" evidence="1">
    <location>
        <begin position="18"/>
        <end position="28"/>
    </location>
</feature>
<feature type="region of interest" description="Disordered" evidence="1">
    <location>
        <begin position="1"/>
        <end position="29"/>
    </location>
</feature>
<name>A0A2H1KZE9_BREAU</name>
<evidence type="ECO:0000256" key="1">
    <source>
        <dbReference type="SAM" id="MobiDB-lite"/>
    </source>
</evidence>
<dbReference type="EMBL" id="FXZI01000027">
    <property type="protein sequence ID" value="SMY05081.1"/>
    <property type="molecule type" value="Genomic_DNA"/>
</dbReference>
<sequence>MTTTGGEEVRPEFEAGQNAMNDDMTPSPSIGEVSMDAYFADMKEVLAQAEADGLVDITPSDTPR</sequence>
<dbReference type="Proteomes" id="UP000234300">
    <property type="component" value="Unassembled WGS sequence"/>
</dbReference>
<evidence type="ECO:0000313" key="3">
    <source>
        <dbReference type="Proteomes" id="UP000234300"/>
    </source>
</evidence>
<accession>A0A2H1KZE9</accession>
<evidence type="ECO:0000313" key="2">
    <source>
        <dbReference type="EMBL" id="SMY05081.1"/>
    </source>
</evidence>
<dbReference type="AlphaFoldDB" id="A0A2H1KZE9"/>
<gene>
    <name evidence="2" type="ORF">BAURA86_03936</name>
</gene>
<proteinExistence type="predicted"/>